<dbReference type="PANTHER" id="PTHR35176:SF4">
    <property type="entry name" value="PYRIDOXAMINE 5'-PHOSPHATE OXIDASE-RELATED FMN-BINDING"/>
    <property type="match status" value="1"/>
</dbReference>
<dbReference type="SUPFAM" id="SSF50475">
    <property type="entry name" value="FMN-binding split barrel"/>
    <property type="match status" value="1"/>
</dbReference>
<evidence type="ECO:0000259" key="2">
    <source>
        <dbReference type="Pfam" id="PF01243"/>
    </source>
</evidence>
<dbReference type="GO" id="GO:0005829">
    <property type="term" value="C:cytosol"/>
    <property type="evidence" value="ECO:0007669"/>
    <property type="project" value="TreeGrafter"/>
</dbReference>
<organism evidence="3 4">
    <name type="scientific">Agrococcus carbonis</name>
    <dbReference type="NCBI Taxonomy" id="684552"/>
    <lineage>
        <taxon>Bacteria</taxon>
        <taxon>Bacillati</taxon>
        <taxon>Actinomycetota</taxon>
        <taxon>Actinomycetes</taxon>
        <taxon>Micrococcales</taxon>
        <taxon>Microbacteriaceae</taxon>
        <taxon>Agrococcus</taxon>
    </lineage>
</organism>
<dbReference type="GO" id="GO:0070967">
    <property type="term" value="F:coenzyme F420 binding"/>
    <property type="evidence" value="ECO:0007669"/>
    <property type="project" value="TreeGrafter"/>
</dbReference>
<dbReference type="Pfam" id="PF01243">
    <property type="entry name" value="PNPOx_N"/>
    <property type="match status" value="1"/>
</dbReference>
<dbReference type="PANTHER" id="PTHR35176">
    <property type="entry name" value="HEME OXYGENASE HI_0854-RELATED"/>
    <property type="match status" value="1"/>
</dbReference>
<feature type="domain" description="Pyridoxamine 5'-phosphate oxidase N-terminal" evidence="2">
    <location>
        <begin position="36"/>
        <end position="123"/>
    </location>
</feature>
<keyword evidence="1" id="KW-0560">Oxidoreductase</keyword>
<sequence length="173" mass="19268">MRTDLPPLPAPVRDRAVLPEGYGLPDDDEGLLEWSEVEARLVAAKHYWLGSVRPDGRPHAVPRWGVWVDGRFWYDGSPETRHARNAERRPAVTLTLESGSQAVIVEGDSYATRADAAELGARLSAAFGKYRDDGYAPDADAWSGDDGGGLRVITPRRVLAWFAFPHDVTRFRW</sequence>
<evidence type="ECO:0000256" key="1">
    <source>
        <dbReference type="ARBA" id="ARBA00023002"/>
    </source>
</evidence>
<dbReference type="OrthoDB" id="157302at2"/>
<protein>
    <submittedName>
        <fullName evidence="3">Pyridoxamine 5'-phosphate oxidase</fullName>
    </submittedName>
</protein>
<dbReference type="GO" id="GO:0016627">
    <property type="term" value="F:oxidoreductase activity, acting on the CH-CH group of donors"/>
    <property type="evidence" value="ECO:0007669"/>
    <property type="project" value="TreeGrafter"/>
</dbReference>
<dbReference type="Gene3D" id="2.30.110.10">
    <property type="entry name" value="Electron Transport, Fmn-binding Protein, Chain A"/>
    <property type="match status" value="1"/>
</dbReference>
<dbReference type="Proteomes" id="UP000199649">
    <property type="component" value="Chromosome I"/>
</dbReference>
<dbReference type="InterPro" id="IPR012349">
    <property type="entry name" value="Split_barrel_FMN-bd"/>
</dbReference>
<dbReference type="EMBL" id="LT629734">
    <property type="protein sequence ID" value="SDR69474.1"/>
    <property type="molecule type" value="Genomic_DNA"/>
</dbReference>
<dbReference type="RefSeq" id="WP_092665487.1">
    <property type="nucleotide sequence ID" value="NZ_LT629734.1"/>
</dbReference>
<name>A0A1H1L4F8_9MICO</name>
<evidence type="ECO:0000313" key="3">
    <source>
        <dbReference type="EMBL" id="SDR69474.1"/>
    </source>
</evidence>
<accession>A0A1H1L4F8</accession>
<keyword evidence="4" id="KW-1185">Reference proteome</keyword>
<dbReference type="InterPro" id="IPR011576">
    <property type="entry name" value="Pyridox_Oxase_N"/>
</dbReference>
<gene>
    <name evidence="3" type="ORF">SAMN04489719_0415</name>
</gene>
<evidence type="ECO:0000313" key="4">
    <source>
        <dbReference type="Proteomes" id="UP000199649"/>
    </source>
</evidence>
<dbReference type="STRING" id="684552.SAMN04489719_0415"/>
<dbReference type="InterPro" id="IPR052019">
    <property type="entry name" value="F420H2_bilvrd_red/Heme_oxyg"/>
</dbReference>
<proteinExistence type="predicted"/>
<dbReference type="AlphaFoldDB" id="A0A1H1L4F8"/>
<reference evidence="4" key="1">
    <citation type="submission" date="2016-10" db="EMBL/GenBank/DDBJ databases">
        <authorList>
            <person name="Varghese N."/>
            <person name="Submissions S."/>
        </authorList>
    </citation>
    <scope>NUCLEOTIDE SEQUENCE [LARGE SCALE GENOMIC DNA]</scope>
    <source>
        <strain evidence="4">DSM 22965</strain>
    </source>
</reference>